<dbReference type="InterPro" id="IPR000408">
    <property type="entry name" value="Reg_chr_condens"/>
</dbReference>
<feature type="repeat" description="RCC1" evidence="3">
    <location>
        <begin position="50"/>
        <end position="100"/>
    </location>
</feature>
<feature type="region of interest" description="Disordered" evidence="4">
    <location>
        <begin position="1"/>
        <end position="38"/>
    </location>
</feature>
<sequence length="428" mass="45919">MTNAKMNSKRGRKRKAPVSSATPKQKKTDVSEISDESNVVAEVTKKREPGKVLVMGDGVAGQLGLGVDVTEKPRPSEVASLDNIIDVQAGGMHTVCLTSDFKVITFGCNDEGALGRHTADEESSSVPGEVELTGKVVQISAGDSHSAALLDSGRLFVWGTFRDSHGAMGLVNSKIEKTPVEITSGDLKFSKISSGAHHLAILSTEGNIYTFGCGEQGQLGRLSERIANRETRYGVSQLLAPAAIRTKVTFKLKFVDVWTGSYNTFAKDSNGDIHVFGLNNYKQMGAKANVHFYPTSAKCFEGKTWVKISGGEHHTMALDDNGVVYTMGRKEYGRLGLGKNCEDANVPTEVEIKGKCIDISCGSFVSFALTEEGHLYSWGQGSTMLGVGDEDDRFEPTLVKGKQLEGKIITQVSGGGQHTVLLAKPVPK</sequence>
<evidence type="ECO:0000256" key="1">
    <source>
        <dbReference type="ARBA" id="ARBA00022658"/>
    </source>
</evidence>
<protein>
    <recommendedName>
        <fullName evidence="5">RCC1-like domain-containing protein</fullName>
    </recommendedName>
</protein>
<evidence type="ECO:0000256" key="4">
    <source>
        <dbReference type="SAM" id="MobiDB-lite"/>
    </source>
</evidence>
<dbReference type="EMBL" id="JAPXFL010000002">
    <property type="protein sequence ID" value="KAK9510044.1"/>
    <property type="molecule type" value="Genomic_DNA"/>
</dbReference>
<evidence type="ECO:0000259" key="5">
    <source>
        <dbReference type="Pfam" id="PF25390"/>
    </source>
</evidence>
<gene>
    <name evidence="6" type="ORF">O3M35_004917</name>
</gene>
<comment type="caution">
    <text evidence="6">The sequence shown here is derived from an EMBL/GenBank/DDBJ whole genome shotgun (WGS) entry which is preliminary data.</text>
</comment>
<reference evidence="6 7" key="1">
    <citation type="submission" date="2022-12" db="EMBL/GenBank/DDBJ databases">
        <title>Chromosome-level genome assembly of true bugs.</title>
        <authorList>
            <person name="Ma L."/>
            <person name="Li H."/>
        </authorList>
    </citation>
    <scope>NUCLEOTIDE SEQUENCE [LARGE SCALE GENOMIC DNA]</scope>
    <source>
        <strain evidence="6">Lab_2022b</strain>
    </source>
</reference>
<feature type="domain" description="RCC1-like" evidence="5">
    <location>
        <begin position="51"/>
        <end position="421"/>
    </location>
</feature>
<dbReference type="Proteomes" id="UP001461498">
    <property type="component" value="Unassembled WGS sequence"/>
</dbReference>
<dbReference type="PROSITE" id="PS50012">
    <property type="entry name" value="RCC1_3"/>
    <property type="match status" value="7"/>
</dbReference>
<dbReference type="SUPFAM" id="SSF50985">
    <property type="entry name" value="RCC1/BLIP-II"/>
    <property type="match status" value="1"/>
</dbReference>
<dbReference type="Pfam" id="PF25390">
    <property type="entry name" value="WD40_RLD"/>
    <property type="match status" value="1"/>
</dbReference>
<keyword evidence="2" id="KW-0677">Repeat</keyword>
<dbReference type="InterPro" id="IPR009091">
    <property type="entry name" value="RCC1/BLIP-II"/>
</dbReference>
<feature type="repeat" description="RCC1" evidence="3">
    <location>
        <begin position="101"/>
        <end position="152"/>
    </location>
</feature>
<dbReference type="PROSITE" id="PS00625">
    <property type="entry name" value="RCC1_1"/>
    <property type="match status" value="1"/>
</dbReference>
<name>A0AAW1DIQ4_9HEMI</name>
<feature type="compositionally biased region" description="Basic residues" evidence="4">
    <location>
        <begin position="7"/>
        <end position="16"/>
    </location>
</feature>
<dbReference type="InterPro" id="IPR051553">
    <property type="entry name" value="Ran_GTPase-activating"/>
</dbReference>
<feature type="repeat" description="RCC1" evidence="3">
    <location>
        <begin position="322"/>
        <end position="372"/>
    </location>
</feature>
<feature type="repeat" description="RCC1" evidence="3">
    <location>
        <begin position="271"/>
        <end position="321"/>
    </location>
</feature>
<proteinExistence type="predicted"/>
<organism evidence="6 7">
    <name type="scientific">Rhynocoris fuscipes</name>
    <dbReference type="NCBI Taxonomy" id="488301"/>
    <lineage>
        <taxon>Eukaryota</taxon>
        <taxon>Metazoa</taxon>
        <taxon>Ecdysozoa</taxon>
        <taxon>Arthropoda</taxon>
        <taxon>Hexapoda</taxon>
        <taxon>Insecta</taxon>
        <taxon>Pterygota</taxon>
        <taxon>Neoptera</taxon>
        <taxon>Paraneoptera</taxon>
        <taxon>Hemiptera</taxon>
        <taxon>Heteroptera</taxon>
        <taxon>Panheteroptera</taxon>
        <taxon>Cimicomorpha</taxon>
        <taxon>Reduviidae</taxon>
        <taxon>Harpactorinae</taxon>
        <taxon>Harpactorini</taxon>
        <taxon>Rhynocoris</taxon>
    </lineage>
</organism>
<evidence type="ECO:0000313" key="6">
    <source>
        <dbReference type="EMBL" id="KAK9510044.1"/>
    </source>
</evidence>
<dbReference type="InterPro" id="IPR058923">
    <property type="entry name" value="RCC1-like_dom"/>
</dbReference>
<dbReference type="GO" id="GO:0005085">
    <property type="term" value="F:guanyl-nucleotide exchange factor activity"/>
    <property type="evidence" value="ECO:0007669"/>
    <property type="project" value="TreeGrafter"/>
</dbReference>
<evidence type="ECO:0000256" key="3">
    <source>
        <dbReference type="PROSITE-ProRule" id="PRU00235"/>
    </source>
</evidence>
<evidence type="ECO:0000256" key="2">
    <source>
        <dbReference type="ARBA" id="ARBA00022737"/>
    </source>
</evidence>
<dbReference type="PANTHER" id="PTHR45982:SF1">
    <property type="entry name" value="REGULATOR OF CHROMOSOME CONDENSATION"/>
    <property type="match status" value="1"/>
</dbReference>
<dbReference type="GO" id="GO:0005737">
    <property type="term" value="C:cytoplasm"/>
    <property type="evidence" value="ECO:0007669"/>
    <property type="project" value="TreeGrafter"/>
</dbReference>
<keyword evidence="1" id="KW-0344">Guanine-nucleotide releasing factor</keyword>
<feature type="repeat" description="RCC1" evidence="3">
    <location>
        <begin position="206"/>
        <end position="270"/>
    </location>
</feature>
<keyword evidence="7" id="KW-1185">Reference proteome</keyword>
<feature type="repeat" description="RCC1" evidence="3">
    <location>
        <begin position="373"/>
        <end position="425"/>
    </location>
</feature>
<dbReference type="PANTHER" id="PTHR45982">
    <property type="entry name" value="REGULATOR OF CHROMOSOME CONDENSATION"/>
    <property type="match status" value="1"/>
</dbReference>
<dbReference type="PROSITE" id="PS00626">
    <property type="entry name" value="RCC1_2"/>
    <property type="match status" value="2"/>
</dbReference>
<feature type="repeat" description="RCC1" evidence="3">
    <location>
        <begin position="153"/>
        <end position="205"/>
    </location>
</feature>
<accession>A0AAW1DIQ4</accession>
<dbReference type="Gene3D" id="2.130.10.30">
    <property type="entry name" value="Regulator of chromosome condensation 1/beta-lactamase-inhibitor protein II"/>
    <property type="match status" value="1"/>
</dbReference>
<dbReference type="PRINTS" id="PR00633">
    <property type="entry name" value="RCCNDNSATION"/>
</dbReference>
<evidence type="ECO:0000313" key="7">
    <source>
        <dbReference type="Proteomes" id="UP001461498"/>
    </source>
</evidence>
<dbReference type="AlphaFoldDB" id="A0AAW1DIQ4"/>